<dbReference type="InParanoid" id="L7JYE5"/>
<name>L7JYE5_TRAHO</name>
<dbReference type="EMBL" id="JH993855">
    <property type="protein sequence ID" value="ELQ76330.1"/>
    <property type="molecule type" value="Genomic_DNA"/>
</dbReference>
<protein>
    <submittedName>
        <fullName evidence="1">Putative LRR containing protein</fullName>
    </submittedName>
</protein>
<proteinExistence type="predicted"/>
<reference evidence="1 2" key="1">
    <citation type="journal article" date="2012" name="PLoS Pathog.">
        <title>The genome of the obligate intracellular parasite Trachipleistophora hominis: new insights into microsporidian genome dynamics and reductive evolution.</title>
        <authorList>
            <person name="Heinz E."/>
            <person name="Williams T.A."/>
            <person name="Nakjang S."/>
            <person name="Noel C.J."/>
            <person name="Swan D.C."/>
            <person name="Goldberg A.V."/>
            <person name="Harris S.R."/>
            <person name="Weinmaier T."/>
            <person name="Markert S."/>
            <person name="Becher D."/>
            <person name="Bernhardt J."/>
            <person name="Dagan T."/>
            <person name="Hacker C."/>
            <person name="Lucocq J.M."/>
            <person name="Schweder T."/>
            <person name="Rattei T."/>
            <person name="Hall N."/>
            <person name="Hirt R.P."/>
            <person name="Embley T.M."/>
        </authorList>
    </citation>
    <scope>NUCLEOTIDE SEQUENCE [LARGE SCALE GENOMIC DNA]</scope>
</reference>
<dbReference type="AlphaFoldDB" id="L7JYE5"/>
<sequence>MLVNFYEYATNAVLYILVFKSVQRMNLNEYVALSDLSITNMSKFLTDLADNKTKCPYYSVHVYKYEQQAEDFSAMSTNVCSYSVKQALNVDRNDLRRYIEVLRTETRTRTFKIIEFEFSKTLFIKIMSLSMYTTTFFTQYEIHHIFKYIFLHMDDLALLAFSVCISLQNDPQIFYSLSDYTKKYKHLICSYQPCAFKCHHDYSNALMKFREVVNHKVELTLVEGDVARAKVYGHKQHSTILKSIVPLNEFKLGFLFECCDTKFTQVADLDILYDKFIYNGYNSRLTIIILENLTVENIFDIIVGTEDVMLKVPWFPSHKLWAQKHIERVTFRLHIYSSSDSSLISSHIKLLKHIRFASLMIDFVNSVPQPIYNVGICFLRYINAYVYNLPENVSTIICEHINFDYDFLFTKRFKSVSICDSVVEQGKTVTIEKGCETVTIINSRGQFDLSNAAGFNKIVLLNSGSKLSFQEKKDNHFNYITITFAEINESTIIDGSFNEMIFRNIKFNKIVTLLISDGAKHVSIYKTSGSLNFVGDFRGIVSFFSDSFLVITHKENEPRNISLFSCGVTDSLEFKNIYHSIVLSYMNLSDNFCFAMDETCKELSIDNCHGTYNLSKAGVLEKLKIEFARETSDKMKIIGPVAVNNLDVLEIPFNINELSHFFDQFSRIKSLKLGTAYMPIWRVSLEQHFMCQYAAFFQLRGPINNIRGESSNFLAYQNLYSHENWAMHGDEIMASIFYRKVVTEIEALEYENILMTDNNCRYLQRMNNLKSLTASMHNLTGESFTHLPRNIQSLNLYGSYIPNNDYKQCLNILKCLPYLSILTLSGDFFADTSNFQLLPETVKTLVISYEKQDVRNSSINDKKISLHKLYVRVLWQSIFHEYTKILNVELIEYLQAIFVFVERYDLECLIVSTAIECFEIDPTTYGVIHSYNEQTCHGINF</sequence>
<gene>
    <name evidence="1" type="ORF">THOM_0706</name>
</gene>
<evidence type="ECO:0000313" key="2">
    <source>
        <dbReference type="Proteomes" id="UP000011185"/>
    </source>
</evidence>
<keyword evidence="2" id="KW-1185">Reference proteome</keyword>
<evidence type="ECO:0000313" key="1">
    <source>
        <dbReference type="EMBL" id="ELQ76330.1"/>
    </source>
</evidence>
<dbReference type="Proteomes" id="UP000011185">
    <property type="component" value="Unassembled WGS sequence"/>
</dbReference>
<organism evidence="1 2">
    <name type="scientific">Trachipleistophora hominis</name>
    <name type="common">Microsporidian parasite</name>
    <dbReference type="NCBI Taxonomy" id="72359"/>
    <lineage>
        <taxon>Eukaryota</taxon>
        <taxon>Fungi</taxon>
        <taxon>Fungi incertae sedis</taxon>
        <taxon>Microsporidia</taxon>
        <taxon>Pleistophoridae</taxon>
        <taxon>Trachipleistophora</taxon>
    </lineage>
</organism>
<dbReference type="OrthoDB" id="10482171at2759"/>
<dbReference type="HOGENOM" id="CLU_012976_0_0_1"/>
<dbReference type="VEuPathDB" id="MicrosporidiaDB:THOM_0706"/>
<dbReference type="SUPFAM" id="SSF52047">
    <property type="entry name" value="RNI-like"/>
    <property type="match status" value="1"/>
</dbReference>
<dbReference type="InterPro" id="IPR032675">
    <property type="entry name" value="LRR_dom_sf"/>
</dbReference>
<dbReference type="OMA" id="ITHKENE"/>
<accession>L7JYE5</accession>
<dbReference type="Gene3D" id="3.80.10.10">
    <property type="entry name" value="Ribonuclease Inhibitor"/>
    <property type="match status" value="1"/>
</dbReference>